<dbReference type="OrthoDB" id="4153866at2759"/>
<comment type="similarity">
    <text evidence="1">Belongs to the AIM6 family.</text>
</comment>
<dbReference type="STRING" id="745531.A0A0C3S7H1"/>
<reference evidence="4 5" key="1">
    <citation type="journal article" date="2014" name="PLoS Genet.">
        <title>Analysis of the Phlebiopsis gigantea genome, transcriptome and secretome provides insight into its pioneer colonization strategies of wood.</title>
        <authorList>
            <person name="Hori C."/>
            <person name="Ishida T."/>
            <person name="Igarashi K."/>
            <person name="Samejima M."/>
            <person name="Suzuki H."/>
            <person name="Master E."/>
            <person name="Ferreira P."/>
            <person name="Ruiz-Duenas F.J."/>
            <person name="Held B."/>
            <person name="Canessa P."/>
            <person name="Larrondo L.F."/>
            <person name="Schmoll M."/>
            <person name="Druzhinina I.S."/>
            <person name="Kubicek C.P."/>
            <person name="Gaskell J.A."/>
            <person name="Kersten P."/>
            <person name="St John F."/>
            <person name="Glasner J."/>
            <person name="Sabat G."/>
            <person name="Splinter BonDurant S."/>
            <person name="Syed K."/>
            <person name="Yadav J."/>
            <person name="Mgbeahuruike A.C."/>
            <person name="Kovalchuk A."/>
            <person name="Asiegbu F.O."/>
            <person name="Lackner G."/>
            <person name="Hoffmeister D."/>
            <person name="Rencoret J."/>
            <person name="Gutierrez A."/>
            <person name="Sun H."/>
            <person name="Lindquist E."/>
            <person name="Barry K."/>
            <person name="Riley R."/>
            <person name="Grigoriev I.V."/>
            <person name="Henrissat B."/>
            <person name="Kues U."/>
            <person name="Berka R.M."/>
            <person name="Martinez A.T."/>
            <person name="Covert S.F."/>
            <person name="Blanchette R.A."/>
            <person name="Cullen D."/>
        </authorList>
    </citation>
    <scope>NUCLEOTIDE SEQUENCE [LARGE SCALE GENOMIC DNA]</scope>
    <source>
        <strain evidence="4 5">11061_1 CR5-6</strain>
    </source>
</reference>
<dbReference type="SUPFAM" id="SSF51695">
    <property type="entry name" value="PLC-like phosphodiesterases"/>
    <property type="match status" value="1"/>
</dbReference>
<evidence type="ECO:0000256" key="3">
    <source>
        <dbReference type="SAM" id="SignalP"/>
    </source>
</evidence>
<dbReference type="GO" id="GO:0006629">
    <property type="term" value="P:lipid metabolic process"/>
    <property type="evidence" value="ECO:0007669"/>
    <property type="project" value="InterPro"/>
</dbReference>
<dbReference type="EMBL" id="KN840439">
    <property type="protein sequence ID" value="KIP12421.1"/>
    <property type="molecule type" value="Genomic_DNA"/>
</dbReference>
<feature type="chain" id="PRO_5002169671" description="Altered inheritance of mitochondria protein 6" evidence="3">
    <location>
        <begin position="17"/>
        <end position="306"/>
    </location>
</feature>
<evidence type="ECO:0000313" key="4">
    <source>
        <dbReference type="EMBL" id="KIP12421.1"/>
    </source>
</evidence>
<organism evidence="4 5">
    <name type="scientific">Phlebiopsis gigantea (strain 11061_1 CR5-6)</name>
    <name type="common">White-rot fungus</name>
    <name type="synonym">Peniophora gigantea</name>
    <dbReference type="NCBI Taxonomy" id="745531"/>
    <lineage>
        <taxon>Eukaryota</taxon>
        <taxon>Fungi</taxon>
        <taxon>Dikarya</taxon>
        <taxon>Basidiomycota</taxon>
        <taxon>Agaricomycotina</taxon>
        <taxon>Agaricomycetes</taxon>
        <taxon>Polyporales</taxon>
        <taxon>Phanerochaetaceae</taxon>
        <taxon>Phlebiopsis</taxon>
    </lineage>
</organism>
<dbReference type="Proteomes" id="UP000053257">
    <property type="component" value="Unassembled WGS sequence"/>
</dbReference>
<name>A0A0C3S7H1_PHLG1</name>
<sequence>MYLLYLLAALPLLVRGKATIDAEIAALEASSSPLLQYPTQLTQNLVPKQIHSHNDYWRDVPLLSALSFGVGSVEADVWLINGTLFVGHEVAALTPNRTLDSLYIQPLLKILAAQNPKDAFTVNQTTPNGVFDTSSGTPLQLLIDIKTDGVEALPFILQAFQPLRDGGFLTVFSNGTLTQSAITVVGTGNSPLEQVKALSPRDYFFDAPLTQLTDPSLNTTWDPTLSPLASTDYEVAIGWPGIGNLTPAQQANLTKFVNDAHERNIKARFWDTPGWPIQIRHTVWELLLNNGADWLNADDLEAAANF</sequence>
<accession>A0A0C3S7H1</accession>
<proteinExistence type="inferred from homology"/>
<gene>
    <name evidence="4" type="ORF">PHLGIDRAFT_9936</name>
</gene>
<dbReference type="GO" id="GO:0008081">
    <property type="term" value="F:phosphoric diester hydrolase activity"/>
    <property type="evidence" value="ECO:0007669"/>
    <property type="project" value="InterPro"/>
</dbReference>
<protein>
    <recommendedName>
        <fullName evidence="2">Altered inheritance of mitochondria protein 6</fullName>
    </recommendedName>
</protein>
<dbReference type="InterPro" id="IPR017946">
    <property type="entry name" value="PLC-like_Pdiesterase_TIM-brl"/>
</dbReference>
<dbReference type="AlphaFoldDB" id="A0A0C3S7H1"/>
<feature type="signal peptide" evidence="3">
    <location>
        <begin position="1"/>
        <end position="16"/>
    </location>
</feature>
<evidence type="ECO:0000256" key="1">
    <source>
        <dbReference type="ARBA" id="ARBA00008858"/>
    </source>
</evidence>
<dbReference type="InterPro" id="IPR051236">
    <property type="entry name" value="HAT_RTT109-like"/>
</dbReference>
<dbReference type="PANTHER" id="PTHR31571">
    <property type="entry name" value="ALTERED INHERITANCE OF MITOCHONDRIA PROTEIN 6"/>
    <property type="match status" value="1"/>
</dbReference>
<evidence type="ECO:0000256" key="2">
    <source>
        <dbReference type="ARBA" id="ARBA00014286"/>
    </source>
</evidence>
<dbReference type="HOGENOM" id="CLU_031561_1_0_1"/>
<dbReference type="PANTHER" id="PTHR31571:SF1">
    <property type="entry name" value="ALTERED INHERITANCE OF MITOCHONDRIA PROTEIN 6"/>
    <property type="match status" value="1"/>
</dbReference>
<keyword evidence="5" id="KW-1185">Reference proteome</keyword>
<dbReference type="InterPro" id="IPR039559">
    <property type="entry name" value="AIM6_PI-PLC-like_dom"/>
</dbReference>
<dbReference type="CDD" id="cd08577">
    <property type="entry name" value="PI-PLCc_GDPD_SF_unchar3"/>
    <property type="match status" value="1"/>
</dbReference>
<evidence type="ECO:0000313" key="5">
    <source>
        <dbReference type="Proteomes" id="UP000053257"/>
    </source>
</evidence>
<keyword evidence="3" id="KW-0732">Signal</keyword>